<gene>
    <name evidence="1" type="ORF">B296_00054063</name>
</gene>
<organism evidence="1 2">
    <name type="scientific">Ensete ventricosum</name>
    <name type="common">Abyssinian banana</name>
    <name type="synonym">Musa ensete</name>
    <dbReference type="NCBI Taxonomy" id="4639"/>
    <lineage>
        <taxon>Eukaryota</taxon>
        <taxon>Viridiplantae</taxon>
        <taxon>Streptophyta</taxon>
        <taxon>Embryophyta</taxon>
        <taxon>Tracheophyta</taxon>
        <taxon>Spermatophyta</taxon>
        <taxon>Magnoliopsida</taxon>
        <taxon>Liliopsida</taxon>
        <taxon>Zingiberales</taxon>
        <taxon>Musaceae</taxon>
        <taxon>Ensete</taxon>
    </lineage>
</organism>
<name>A0A426Y1G6_ENSVE</name>
<comment type="caution">
    <text evidence="1">The sequence shown here is derived from an EMBL/GenBank/DDBJ whole genome shotgun (WGS) entry which is preliminary data.</text>
</comment>
<dbReference type="EMBL" id="AMZH03015756">
    <property type="protein sequence ID" value="RRT45562.1"/>
    <property type="molecule type" value="Genomic_DNA"/>
</dbReference>
<evidence type="ECO:0000313" key="1">
    <source>
        <dbReference type="EMBL" id="RRT45562.1"/>
    </source>
</evidence>
<reference evidence="1 2" key="1">
    <citation type="journal article" date="2014" name="Agronomy (Basel)">
        <title>A Draft Genome Sequence for Ensete ventricosum, the Drought-Tolerant Tree Against Hunger.</title>
        <authorList>
            <person name="Harrison J."/>
            <person name="Moore K.A."/>
            <person name="Paszkiewicz K."/>
            <person name="Jones T."/>
            <person name="Grant M."/>
            <person name="Ambacheew D."/>
            <person name="Muzemil S."/>
            <person name="Studholme D.J."/>
        </authorList>
    </citation>
    <scope>NUCLEOTIDE SEQUENCE [LARGE SCALE GENOMIC DNA]</scope>
</reference>
<dbReference type="AlphaFoldDB" id="A0A426Y1G6"/>
<dbReference type="Proteomes" id="UP000287651">
    <property type="component" value="Unassembled WGS sequence"/>
</dbReference>
<evidence type="ECO:0000313" key="2">
    <source>
        <dbReference type="Proteomes" id="UP000287651"/>
    </source>
</evidence>
<accession>A0A426Y1G6</accession>
<sequence length="68" mass="8153">RSIFHALSRKFKLLAIPNVLAQGKLYERGFTKKCDDHKLCAKSRMKSSFDRFFVHHLRNSKYWSFPTY</sequence>
<protein>
    <submittedName>
        <fullName evidence="1">Uncharacterized protein</fullName>
    </submittedName>
</protein>
<feature type="non-terminal residue" evidence="1">
    <location>
        <position position="1"/>
    </location>
</feature>
<proteinExistence type="predicted"/>